<dbReference type="AlphaFoldDB" id="A0A016SC07"/>
<protein>
    <submittedName>
        <fullName evidence="1">Uncharacterized protein</fullName>
    </submittedName>
</protein>
<dbReference type="EMBL" id="JARK01001587">
    <property type="protein sequence ID" value="EYB88203.1"/>
    <property type="molecule type" value="Genomic_DNA"/>
</dbReference>
<evidence type="ECO:0000313" key="2">
    <source>
        <dbReference type="Proteomes" id="UP000024635"/>
    </source>
</evidence>
<reference evidence="2" key="1">
    <citation type="journal article" date="2015" name="Nat. Genet.">
        <title>The genome and transcriptome of the zoonotic hookworm Ancylostoma ceylanicum identify infection-specific gene families.</title>
        <authorList>
            <person name="Schwarz E.M."/>
            <person name="Hu Y."/>
            <person name="Antoshechkin I."/>
            <person name="Miller M.M."/>
            <person name="Sternberg P.W."/>
            <person name="Aroian R.V."/>
        </authorList>
    </citation>
    <scope>NUCLEOTIDE SEQUENCE</scope>
    <source>
        <strain evidence="2">HY135</strain>
    </source>
</reference>
<keyword evidence="2" id="KW-1185">Reference proteome</keyword>
<comment type="caution">
    <text evidence="1">The sequence shown here is derived from an EMBL/GenBank/DDBJ whole genome shotgun (WGS) entry which is preliminary data.</text>
</comment>
<gene>
    <name evidence="1" type="primary">Acey_s0251.g189</name>
    <name evidence="1" type="ORF">Y032_0251g189</name>
</gene>
<proteinExistence type="predicted"/>
<organism evidence="1 2">
    <name type="scientific">Ancylostoma ceylanicum</name>
    <dbReference type="NCBI Taxonomy" id="53326"/>
    <lineage>
        <taxon>Eukaryota</taxon>
        <taxon>Metazoa</taxon>
        <taxon>Ecdysozoa</taxon>
        <taxon>Nematoda</taxon>
        <taxon>Chromadorea</taxon>
        <taxon>Rhabditida</taxon>
        <taxon>Rhabditina</taxon>
        <taxon>Rhabditomorpha</taxon>
        <taxon>Strongyloidea</taxon>
        <taxon>Ancylostomatidae</taxon>
        <taxon>Ancylostomatinae</taxon>
        <taxon>Ancylostoma</taxon>
    </lineage>
</organism>
<accession>A0A016SC07</accession>
<sequence length="116" mass="13121">MSTRKWLLRIQAAPTDIYPSTVRYATCKILLENYKCEGLPLNHCAVVEASDLMIIGGFCARFLSVTSAESRRDLLDPLTWSILLLHLSFWSRRDSPAIESVYLFEKDCTFGTTAIS</sequence>
<name>A0A016SC07_9BILA</name>
<dbReference type="Proteomes" id="UP000024635">
    <property type="component" value="Unassembled WGS sequence"/>
</dbReference>
<evidence type="ECO:0000313" key="1">
    <source>
        <dbReference type="EMBL" id="EYB88203.1"/>
    </source>
</evidence>